<feature type="region of interest" description="Disordered" evidence="2">
    <location>
        <begin position="387"/>
        <end position="452"/>
    </location>
</feature>
<dbReference type="Gene3D" id="3.30.420.10">
    <property type="entry name" value="Ribonuclease H-like superfamily/Ribonuclease H"/>
    <property type="match status" value="1"/>
</dbReference>
<reference evidence="4" key="1">
    <citation type="submission" date="2021-09" db="EMBL/GenBank/DDBJ databases">
        <title>A high-quality genome of the endoparasitic fungus Hirsutella rhossiliensis with a comparison of Hirsutella genomes reveals transposable elements contributing to genome size variation.</title>
        <authorList>
            <person name="Lin R."/>
            <person name="Jiao Y."/>
            <person name="Sun X."/>
            <person name="Ling J."/>
            <person name="Xie B."/>
            <person name="Cheng X."/>
        </authorList>
    </citation>
    <scope>NUCLEOTIDE SEQUENCE</scope>
    <source>
        <strain evidence="4">HR02</strain>
    </source>
</reference>
<dbReference type="PANTHER" id="PTHR37984">
    <property type="entry name" value="PROTEIN CBG26694"/>
    <property type="match status" value="1"/>
</dbReference>
<organism evidence="4 5">
    <name type="scientific">Hirsutella rhossiliensis</name>
    <dbReference type="NCBI Taxonomy" id="111463"/>
    <lineage>
        <taxon>Eukaryota</taxon>
        <taxon>Fungi</taxon>
        <taxon>Dikarya</taxon>
        <taxon>Ascomycota</taxon>
        <taxon>Pezizomycotina</taxon>
        <taxon>Sordariomycetes</taxon>
        <taxon>Hypocreomycetidae</taxon>
        <taxon>Hypocreales</taxon>
        <taxon>Ophiocordycipitaceae</taxon>
        <taxon>Hirsutella</taxon>
    </lineage>
</organism>
<evidence type="ECO:0000256" key="1">
    <source>
        <dbReference type="ARBA" id="ARBA00022884"/>
    </source>
</evidence>
<keyword evidence="1" id="KW-0694">RNA-binding</keyword>
<dbReference type="PANTHER" id="PTHR37984:SF5">
    <property type="entry name" value="PROTEIN NYNRIN-LIKE"/>
    <property type="match status" value="1"/>
</dbReference>
<dbReference type="InterPro" id="IPR001584">
    <property type="entry name" value="Integrase_cat-core"/>
</dbReference>
<feature type="domain" description="Integrase catalytic" evidence="3">
    <location>
        <begin position="129"/>
        <end position="285"/>
    </location>
</feature>
<evidence type="ECO:0000313" key="5">
    <source>
        <dbReference type="Proteomes" id="UP000824596"/>
    </source>
</evidence>
<protein>
    <submittedName>
        <fullName evidence="4">Transposase</fullName>
    </submittedName>
</protein>
<accession>A0A9P8MMI1</accession>
<evidence type="ECO:0000259" key="3">
    <source>
        <dbReference type="PROSITE" id="PS50994"/>
    </source>
</evidence>
<dbReference type="GO" id="GO:0005634">
    <property type="term" value="C:nucleus"/>
    <property type="evidence" value="ECO:0007669"/>
    <property type="project" value="UniProtKB-ARBA"/>
</dbReference>
<dbReference type="OrthoDB" id="4948765at2759"/>
<keyword evidence="5" id="KW-1185">Reference proteome</keyword>
<dbReference type="InterPro" id="IPR050951">
    <property type="entry name" value="Retrovirus_Pol_polyprotein"/>
</dbReference>
<feature type="compositionally biased region" description="Basic residues" evidence="2">
    <location>
        <begin position="433"/>
        <end position="444"/>
    </location>
</feature>
<dbReference type="GO" id="GO:0015074">
    <property type="term" value="P:DNA integration"/>
    <property type="evidence" value="ECO:0007669"/>
    <property type="project" value="InterPro"/>
</dbReference>
<dbReference type="AlphaFoldDB" id="A0A9P8MMI1"/>
<dbReference type="Proteomes" id="UP000824596">
    <property type="component" value="Unassembled WGS sequence"/>
</dbReference>
<evidence type="ECO:0000256" key="2">
    <source>
        <dbReference type="SAM" id="MobiDB-lite"/>
    </source>
</evidence>
<dbReference type="InterPro" id="IPR036397">
    <property type="entry name" value="RNaseH_sf"/>
</dbReference>
<dbReference type="PROSITE" id="PS50994">
    <property type="entry name" value="INTEGRASE"/>
    <property type="match status" value="1"/>
</dbReference>
<dbReference type="EMBL" id="JAIZPD010000022">
    <property type="protein sequence ID" value="KAH0957119.1"/>
    <property type="molecule type" value="Genomic_DNA"/>
</dbReference>
<dbReference type="InterPro" id="IPR012337">
    <property type="entry name" value="RNaseH-like_sf"/>
</dbReference>
<dbReference type="GeneID" id="68360796"/>
<proteinExistence type="predicted"/>
<feature type="compositionally biased region" description="Basic and acidic residues" evidence="2">
    <location>
        <begin position="398"/>
        <end position="410"/>
    </location>
</feature>
<dbReference type="RefSeq" id="XP_044714633.1">
    <property type="nucleotide sequence ID" value="XM_044870138.1"/>
</dbReference>
<dbReference type="GO" id="GO:0003723">
    <property type="term" value="F:RNA binding"/>
    <property type="evidence" value="ECO:0007669"/>
    <property type="project" value="UniProtKB-KW"/>
</dbReference>
<evidence type="ECO:0000313" key="4">
    <source>
        <dbReference type="EMBL" id="KAH0957119.1"/>
    </source>
</evidence>
<name>A0A9P8MMI1_9HYPO</name>
<dbReference type="SUPFAM" id="SSF53098">
    <property type="entry name" value="Ribonuclease H-like"/>
    <property type="match status" value="1"/>
</dbReference>
<sequence>MLDTGASDVSTAGLDQFHAWQREDHCATLDTTRAGQAGISFGDGPRIVSVGATAIRTAFGPVDFHVLPTKTPFLLSLADMDRLGFFNNQTNEVVRDDIRVPASIREITRMCHHCQINGTSPQRFRFTLRDDREFNFEITADVVQIGGKPVLHVIDEATAFQGARFLPSMTARDTWETLRMLWIDTYQGPPDFMRHDAGTNFAAEEFQKEASLMGITCRQVPIEAHNSIGKVEKAHGPLRRAYDILQAELGESRSPDALLQMAVKAVNDTAGPDGLVPTLLVFGAYPRINHDSPPSPPMIKRAEAIRKAMAALHRAAAARQVRDALNTRNGPNVERAAELPLQSEVLVWREADGWTGPWIVIGNNGHEITINHVNGPRNFRITAVKKYHRDPQAPSSQPHDDSQPNPRRVDPNAPPNPDQDDAPAPVLLPEQRRRGRPKGSKNKPKTGVANLSKKEVNHYDHASDTQEINNLIAQGVFEFIRFDPWPTKAKDSLKHAWHHPAGFGMVAMQTDDTSSSPP</sequence>
<gene>
    <name evidence="4" type="ORF">HRG_11668</name>
</gene>
<comment type="caution">
    <text evidence="4">The sequence shown here is derived from an EMBL/GenBank/DDBJ whole genome shotgun (WGS) entry which is preliminary data.</text>
</comment>